<dbReference type="SMART" id="SM00034">
    <property type="entry name" value="CLECT"/>
    <property type="match status" value="1"/>
</dbReference>
<dbReference type="InterPro" id="IPR016187">
    <property type="entry name" value="CTDL_fold"/>
</dbReference>
<keyword evidence="4" id="KW-1185">Reference proteome</keyword>
<evidence type="ECO:0000256" key="1">
    <source>
        <dbReference type="ARBA" id="ARBA00023157"/>
    </source>
</evidence>
<feature type="non-terminal residue" evidence="3">
    <location>
        <position position="1"/>
    </location>
</feature>
<comment type="caution">
    <text evidence="3">The sequence shown here is derived from an EMBL/GenBank/DDBJ whole genome shotgun (WGS) entry which is preliminary data.</text>
</comment>
<feature type="domain" description="C-type lectin" evidence="2">
    <location>
        <begin position="1"/>
        <end position="104"/>
    </location>
</feature>
<gene>
    <name evidence="3" type="ORF">PMAYCL1PPCAC_09114</name>
</gene>
<dbReference type="EMBL" id="BTRK01000002">
    <property type="protein sequence ID" value="GMR38919.1"/>
    <property type="molecule type" value="Genomic_DNA"/>
</dbReference>
<dbReference type="InterPro" id="IPR050976">
    <property type="entry name" value="Snaclec"/>
</dbReference>
<accession>A0AAN4ZFD8</accession>
<dbReference type="SUPFAM" id="SSF56436">
    <property type="entry name" value="C-type lectin-like"/>
    <property type="match status" value="1"/>
</dbReference>
<keyword evidence="1" id="KW-1015">Disulfide bond</keyword>
<evidence type="ECO:0000313" key="4">
    <source>
        <dbReference type="Proteomes" id="UP001328107"/>
    </source>
</evidence>
<reference evidence="4" key="1">
    <citation type="submission" date="2022-10" db="EMBL/GenBank/DDBJ databases">
        <title>Genome assembly of Pristionchus species.</title>
        <authorList>
            <person name="Yoshida K."/>
            <person name="Sommer R.J."/>
        </authorList>
    </citation>
    <scope>NUCLEOTIDE SEQUENCE [LARGE SCALE GENOMIC DNA]</scope>
    <source>
        <strain evidence="4">RS5460</strain>
    </source>
</reference>
<protein>
    <recommendedName>
        <fullName evidence="2">C-type lectin domain-containing protein</fullName>
    </recommendedName>
</protein>
<organism evidence="3 4">
    <name type="scientific">Pristionchus mayeri</name>
    <dbReference type="NCBI Taxonomy" id="1317129"/>
    <lineage>
        <taxon>Eukaryota</taxon>
        <taxon>Metazoa</taxon>
        <taxon>Ecdysozoa</taxon>
        <taxon>Nematoda</taxon>
        <taxon>Chromadorea</taxon>
        <taxon>Rhabditida</taxon>
        <taxon>Rhabditina</taxon>
        <taxon>Diplogasteromorpha</taxon>
        <taxon>Diplogasteroidea</taxon>
        <taxon>Neodiplogasteridae</taxon>
        <taxon>Pristionchus</taxon>
    </lineage>
</organism>
<dbReference type="PROSITE" id="PS50041">
    <property type="entry name" value="C_TYPE_LECTIN_2"/>
    <property type="match status" value="1"/>
</dbReference>
<dbReference type="Pfam" id="PF00059">
    <property type="entry name" value="Lectin_C"/>
    <property type="match status" value="1"/>
</dbReference>
<dbReference type="InterPro" id="IPR035914">
    <property type="entry name" value="Sperma_CUB_dom_sf"/>
</dbReference>
<dbReference type="Proteomes" id="UP001328107">
    <property type="component" value="Unassembled WGS sequence"/>
</dbReference>
<dbReference type="InterPro" id="IPR016186">
    <property type="entry name" value="C-type_lectin-like/link_sf"/>
</dbReference>
<feature type="non-terminal residue" evidence="3">
    <location>
        <position position="159"/>
    </location>
</feature>
<dbReference type="SUPFAM" id="SSF49854">
    <property type="entry name" value="Spermadhesin, CUB domain"/>
    <property type="match status" value="1"/>
</dbReference>
<proteinExistence type="predicted"/>
<dbReference type="InterPro" id="IPR001304">
    <property type="entry name" value="C-type_lectin-like"/>
</dbReference>
<name>A0AAN4ZFD8_9BILA</name>
<evidence type="ECO:0000313" key="3">
    <source>
        <dbReference type="EMBL" id="GMR38919.1"/>
    </source>
</evidence>
<dbReference type="AlphaFoldDB" id="A0AAN4ZFD8"/>
<sequence>KTNAESFCPGGGHLVSLHSESDSSFYAQLALTAGVNGTIFIGGQFSSGAFEWTDGSSYDSLNWATGFPNTIFGSCVQMMLDTEFGSIGKWTNVECSVKQPYICFRNGKDNGPTALPQSENLEKSQMCAQIYSPNYPVSIPGQQTCQYILTSDEGTKVCI</sequence>
<dbReference type="CDD" id="cd00037">
    <property type="entry name" value="CLECT"/>
    <property type="match status" value="1"/>
</dbReference>
<evidence type="ECO:0000259" key="2">
    <source>
        <dbReference type="PROSITE" id="PS50041"/>
    </source>
</evidence>
<dbReference type="PANTHER" id="PTHR22991:SF41">
    <property type="entry name" value="CUB DOMAIN-CONTAINING PROTEIN-RELATED"/>
    <property type="match status" value="1"/>
</dbReference>
<dbReference type="PANTHER" id="PTHR22991">
    <property type="entry name" value="PROTEIN CBG13490"/>
    <property type="match status" value="1"/>
</dbReference>
<dbReference type="Gene3D" id="3.10.100.10">
    <property type="entry name" value="Mannose-Binding Protein A, subunit A"/>
    <property type="match status" value="1"/>
</dbReference>